<protein>
    <submittedName>
        <fullName evidence="2">Uncharacterized protein</fullName>
    </submittedName>
</protein>
<dbReference type="VEuPathDB" id="FungiDB:PSTT_08311"/>
<dbReference type="VEuPathDB" id="FungiDB:PSHT_02641"/>
<proteinExistence type="predicted"/>
<dbReference type="Proteomes" id="UP000239156">
    <property type="component" value="Unassembled WGS sequence"/>
</dbReference>
<accession>A0A2S4VCX6</accession>
<evidence type="ECO:0000313" key="3">
    <source>
        <dbReference type="Proteomes" id="UP000239156"/>
    </source>
</evidence>
<keyword evidence="3" id="KW-1185">Reference proteome</keyword>
<evidence type="ECO:0000313" key="2">
    <source>
        <dbReference type="EMBL" id="POW07393.1"/>
    </source>
</evidence>
<gene>
    <name evidence="2" type="ORF">PSTT_08311</name>
</gene>
<organism evidence="2 3">
    <name type="scientific">Puccinia striiformis</name>
    <dbReference type="NCBI Taxonomy" id="27350"/>
    <lineage>
        <taxon>Eukaryota</taxon>
        <taxon>Fungi</taxon>
        <taxon>Dikarya</taxon>
        <taxon>Basidiomycota</taxon>
        <taxon>Pucciniomycotina</taxon>
        <taxon>Pucciniomycetes</taxon>
        <taxon>Pucciniales</taxon>
        <taxon>Pucciniaceae</taxon>
        <taxon>Puccinia</taxon>
    </lineage>
</organism>
<sequence length="380" mass="41647">MSPHPPAAPIPACPVTVLEGLVDSLSPQTSTIMVDYSLYLRAPSAEIIQQNTAIMVHPPFTHVSPVHPLGPMTAILQGPLWRFIQLDVIDHIGTLQRSIMDPLHEATTLGQIRWMVAIKDHPKFIADSYITIKNHVDFLKFVLEAHDAYPSRILLKLVMTPPEAISNAIIASVSPSKSAGNAWHIGNGFLGSGLSPTKSAGRSWDHVNIFGNNGTSSSSCNSPAALAPANQSSLLTHSMAHLIDTHNTPVAPAPNGRRRPAPDDEIEIIEDPHRGRRARIDPLGVANPLHPPAMGPASHHLELVELETYLWMAHIEPDDHATRERLRANGITHWTFFRRSSEEELTQLGFPLGICRLLCEGVGRLERNMGFAMPESEDDD</sequence>
<comment type="caution">
    <text evidence="2">The sequence shown here is derived from an EMBL/GenBank/DDBJ whole genome shotgun (WGS) entry which is preliminary data.</text>
</comment>
<name>A0A2S4VCX6_9BASI</name>
<dbReference type="AlphaFoldDB" id="A0A2S4VCX6"/>
<feature type="region of interest" description="Disordered" evidence="1">
    <location>
        <begin position="247"/>
        <end position="270"/>
    </location>
</feature>
<evidence type="ECO:0000256" key="1">
    <source>
        <dbReference type="SAM" id="MobiDB-lite"/>
    </source>
</evidence>
<dbReference type="EMBL" id="PKSL01000075">
    <property type="protein sequence ID" value="POW07393.1"/>
    <property type="molecule type" value="Genomic_DNA"/>
</dbReference>
<reference evidence="2" key="1">
    <citation type="submission" date="2017-12" db="EMBL/GenBank/DDBJ databases">
        <title>Gene loss provides genomic basis for host adaptation in cereal stripe rust fungi.</title>
        <authorList>
            <person name="Xia C."/>
        </authorList>
    </citation>
    <scope>NUCLEOTIDE SEQUENCE [LARGE SCALE GENOMIC DNA]</scope>
    <source>
        <strain evidence="2">93-210</strain>
    </source>
</reference>